<comment type="subunit">
    <text evidence="2">Interacts with COX5B; this interaction may contribute to localize PYROXD2 to the inner face of the inner mitochondrial membrane.</text>
</comment>
<dbReference type="PANTHER" id="PTHR10668:SF103">
    <property type="entry name" value="PYRIDINE NUCLEOTIDE-DISULFIDE OXIDOREDUCTASE DOMAIN-CONTAINING PROTEIN 2"/>
    <property type="match status" value="1"/>
</dbReference>
<dbReference type="SUPFAM" id="SSF51905">
    <property type="entry name" value="FAD/NAD(P)-binding domain"/>
    <property type="match status" value="1"/>
</dbReference>
<organism evidence="5 6">
    <name type="scientific">Micromonospora pallida</name>
    <dbReference type="NCBI Taxonomy" id="145854"/>
    <lineage>
        <taxon>Bacteria</taxon>
        <taxon>Bacillati</taxon>
        <taxon>Actinomycetota</taxon>
        <taxon>Actinomycetes</taxon>
        <taxon>Micromonosporales</taxon>
        <taxon>Micromonosporaceae</taxon>
        <taxon>Micromonospora</taxon>
    </lineage>
</organism>
<reference evidence="6" key="1">
    <citation type="submission" date="2016-06" db="EMBL/GenBank/DDBJ databases">
        <authorList>
            <person name="Varghese N."/>
            <person name="Submissions Spin"/>
        </authorList>
    </citation>
    <scope>NUCLEOTIDE SEQUENCE [LARGE SCALE GENOMIC DNA]</scope>
    <source>
        <strain evidence="6">DSM 43817</strain>
    </source>
</reference>
<name>A0A1C6SWK3_9ACTN</name>
<evidence type="ECO:0000256" key="3">
    <source>
        <dbReference type="ARBA" id="ARBA00040298"/>
    </source>
</evidence>
<gene>
    <name evidence="5" type="ORF">GA0074692_3645</name>
</gene>
<protein>
    <recommendedName>
        <fullName evidence="3">Pyridine nucleotide-disulfide oxidoreductase domain-containing protein 2</fullName>
    </recommendedName>
</protein>
<proteinExistence type="predicted"/>
<dbReference type="STRING" id="145854.GA0074692_3645"/>
<dbReference type="Proteomes" id="UP000198959">
    <property type="component" value="Unassembled WGS sequence"/>
</dbReference>
<dbReference type="OrthoDB" id="9774675at2"/>
<dbReference type="GO" id="GO:0016491">
    <property type="term" value="F:oxidoreductase activity"/>
    <property type="evidence" value="ECO:0007669"/>
    <property type="project" value="InterPro"/>
</dbReference>
<dbReference type="InterPro" id="IPR036188">
    <property type="entry name" value="FAD/NAD-bd_sf"/>
</dbReference>
<dbReference type="EMBL" id="FMHW01000002">
    <property type="protein sequence ID" value="SCL33729.1"/>
    <property type="molecule type" value="Genomic_DNA"/>
</dbReference>
<comment type="function">
    <text evidence="1">Probable oxidoreductase that may play a role as regulator of mitochondrial function.</text>
</comment>
<evidence type="ECO:0000313" key="6">
    <source>
        <dbReference type="Proteomes" id="UP000198959"/>
    </source>
</evidence>
<dbReference type="AlphaFoldDB" id="A0A1C6SWK3"/>
<keyword evidence="6" id="KW-1185">Reference proteome</keyword>
<evidence type="ECO:0000256" key="1">
    <source>
        <dbReference type="ARBA" id="ARBA00037217"/>
    </source>
</evidence>
<dbReference type="Pfam" id="PF01593">
    <property type="entry name" value="Amino_oxidase"/>
    <property type="match status" value="1"/>
</dbReference>
<dbReference type="InterPro" id="IPR002937">
    <property type="entry name" value="Amino_oxidase"/>
</dbReference>
<dbReference type="RefSeq" id="WP_091646109.1">
    <property type="nucleotide sequence ID" value="NZ_FMHW01000002.1"/>
</dbReference>
<evidence type="ECO:0000256" key="2">
    <source>
        <dbReference type="ARBA" id="ARBA00038825"/>
    </source>
</evidence>
<dbReference type="Gene3D" id="3.50.50.60">
    <property type="entry name" value="FAD/NAD(P)-binding domain"/>
    <property type="match status" value="2"/>
</dbReference>
<dbReference type="PANTHER" id="PTHR10668">
    <property type="entry name" value="PHYTOENE DEHYDROGENASE"/>
    <property type="match status" value="1"/>
</dbReference>
<feature type="domain" description="Amine oxidase" evidence="4">
    <location>
        <begin position="20"/>
        <end position="331"/>
    </location>
</feature>
<sequence>MTSELPSRADVVIVGAGHNGLVSAVLLARAGLRVVVLEAADVIGGAARTENPFPKVPDLRHSTGSYLLGLMPPELLTTLDVRIPVLRRDPHYFLPTPGGLGSPYLLMGSDRAATRTQLAEFFSPADVAADDAMQAELGALRDDLAPAWLAEPLPVEETAERYVRPALRQTFVDLVRGSVADYLARFDFRSELLVSMYAVTDGLSGLNAGPDDPGTGHNFLAHNMCRLPGADGTWMIAEGGMGTVSRTFAEAARAAGASIHPGTPVASVLVDDGAVSGVALTDGRTVRARVVLGACDPYRLMELVPDGALPAPLTERMTAVRRPGSTLKVNLALRGLPRFSCLPADAPSPFGSTIHLLPGSASLVGGDATSPMTALREMWADVRAGRLPAEPTIEWYLHTTIDPSLQDDAGHHSSALFVQSVPYELAGTTWDDALPDYVSRLVDICERYAPGTADLIADAVPLTPPGIEAHFGITGGHIHHVDNTVSFTDRMPYATGLDGLYAGSAGCHPAGSVIGAAGHNAARRILADLAT</sequence>
<accession>A0A1C6SWK3</accession>
<evidence type="ECO:0000313" key="5">
    <source>
        <dbReference type="EMBL" id="SCL33729.1"/>
    </source>
</evidence>
<evidence type="ECO:0000259" key="4">
    <source>
        <dbReference type="Pfam" id="PF01593"/>
    </source>
</evidence>